<dbReference type="PIRSF" id="PIRSF004692">
    <property type="entry name" value="KdsD_KpsF"/>
    <property type="match status" value="1"/>
</dbReference>
<keyword evidence="3" id="KW-0129">CBS domain</keyword>
<dbReference type="NCBIfam" id="TIGR00393">
    <property type="entry name" value="kpsF"/>
    <property type="match status" value="1"/>
</dbReference>
<dbReference type="InterPro" id="IPR050986">
    <property type="entry name" value="GutQ/KpsF_isomerases"/>
</dbReference>
<evidence type="ECO:0000259" key="4">
    <source>
        <dbReference type="PROSITE" id="PS51371"/>
    </source>
</evidence>
<dbReference type="SMART" id="SM00116">
    <property type="entry name" value="CBS"/>
    <property type="match status" value="2"/>
</dbReference>
<dbReference type="InterPro" id="IPR035474">
    <property type="entry name" value="SIS_Kpsf"/>
</dbReference>
<dbReference type="InterPro" id="IPR000644">
    <property type="entry name" value="CBS_dom"/>
</dbReference>
<dbReference type="AlphaFoldDB" id="A0A3B1BF79"/>
<dbReference type="InterPro" id="IPR046342">
    <property type="entry name" value="CBS_dom_sf"/>
</dbReference>
<evidence type="ECO:0000256" key="2">
    <source>
        <dbReference type="ARBA" id="ARBA00022737"/>
    </source>
</evidence>
<dbReference type="GO" id="GO:0005975">
    <property type="term" value="P:carbohydrate metabolic process"/>
    <property type="evidence" value="ECO:0007669"/>
    <property type="project" value="InterPro"/>
</dbReference>
<dbReference type="Gene3D" id="3.10.580.10">
    <property type="entry name" value="CBS-domain"/>
    <property type="match status" value="1"/>
</dbReference>
<evidence type="ECO:0000256" key="1">
    <source>
        <dbReference type="ARBA" id="ARBA00008165"/>
    </source>
</evidence>
<feature type="domain" description="SIS" evidence="5">
    <location>
        <begin position="40"/>
        <end position="182"/>
    </location>
</feature>
<keyword evidence="2" id="KW-0677">Repeat</keyword>
<proteinExistence type="inferred from homology"/>
<evidence type="ECO:0000313" key="6">
    <source>
        <dbReference type="EMBL" id="VAX16769.1"/>
    </source>
</evidence>
<dbReference type="InterPro" id="IPR046348">
    <property type="entry name" value="SIS_dom_sf"/>
</dbReference>
<dbReference type="Pfam" id="PF00571">
    <property type="entry name" value="CBS"/>
    <property type="match status" value="2"/>
</dbReference>
<protein>
    <submittedName>
        <fullName evidence="6">D-arabinose 5-phosphate isomerase</fullName>
        <ecNumber evidence="6">5.3.1.13</ecNumber>
    </submittedName>
</protein>
<dbReference type="Gene3D" id="3.40.50.10490">
    <property type="entry name" value="Glucose-6-phosphate isomerase like protein, domain 1"/>
    <property type="match status" value="1"/>
</dbReference>
<dbReference type="InterPro" id="IPR001347">
    <property type="entry name" value="SIS_dom"/>
</dbReference>
<evidence type="ECO:0000256" key="3">
    <source>
        <dbReference type="ARBA" id="ARBA00023122"/>
    </source>
</evidence>
<name>A0A3B1BF79_9ZZZZ</name>
<dbReference type="InterPro" id="IPR004800">
    <property type="entry name" value="KdsD/KpsF-type"/>
</dbReference>
<dbReference type="PROSITE" id="PS51371">
    <property type="entry name" value="CBS"/>
    <property type="match status" value="1"/>
</dbReference>
<dbReference type="EC" id="5.3.1.13" evidence="6"/>
<evidence type="ECO:0000259" key="5">
    <source>
        <dbReference type="PROSITE" id="PS51464"/>
    </source>
</evidence>
<dbReference type="GO" id="GO:0019146">
    <property type="term" value="F:arabinose-5-phosphate isomerase activity"/>
    <property type="evidence" value="ECO:0007669"/>
    <property type="project" value="UniProtKB-EC"/>
</dbReference>
<dbReference type="Pfam" id="PF01380">
    <property type="entry name" value="SIS"/>
    <property type="match status" value="1"/>
</dbReference>
<dbReference type="PROSITE" id="PS51464">
    <property type="entry name" value="SIS"/>
    <property type="match status" value="1"/>
</dbReference>
<sequence>MNKSRMSDAVQAASKVASEGAEALKRLLKVIHSPEFEKAVEICFQCEGLIYIIGIGKSGLVGQKIAATFTSVGSPANYIHAGDALHGDLGAIRSSDVTILISKSGQTKDVLNIIPFLKSQKNKIIAFTNELTSDLAKQADVALPTLVTSEGCPLNLAPMTSSTVTMTLGDAIAAALIVAKDFTPASFARIHPGGMLGFMLTATVSDMLGPDSNRVVKGSSALRDAVVELVECRLGGVNIVDGDGKLAGVLTDGDLKRIMVKDKSSLLNDPVINVMAKNPTVIKLTASAAEAIEIMENRDRQLSILPVVDNDGKPVGILRLHDIIRSHL</sequence>
<reference evidence="6" key="1">
    <citation type="submission" date="2018-06" db="EMBL/GenBank/DDBJ databases">
        <authorList>
            <person name="Zhirakovskaya E."/>
        </authorList>
    </citation>
    <scope>NUCLEOTIDE SEQUENCE</scope>
</reference>
<gene>
    <name evidence="6" type="ORF">MNBD_NITROSPINAE03-1855</name>
</gene>
<dbReference type="PANTHER" id="PTHR42745:SF1">
    <property type="entry name" value="ARABINOSE 5-PHOSPHATE ISOMERASE KDSD"/>
    <property type="match status" value="1"/>
</dbReference>
<dbReference type="CDD" id="cd05014">
    <property type="entry name" value="SIS_Kpsf"/>
    <property type="match status" value="1"/>
</dbReference>
<comment type="similarity">
    <text evidence="1">Belongs to the SIS family. GutQ/KpsF subfamily.</text>
</comment>
<dbReference type="PANTHER" id="PTHR42745">
    <property type="match status" value="1"/>
</dbReference>
<dbReference type="EMBL" id="UOGB01000065">
    <property type="protein sequence ID" value="VAX16769.1"/>
    <property type="molecule type" value="Genomic_DNA"/>
</dbReference>
<feature type="domain" description="CBS" evidence="4">
    <location>
        <begin position="275"/>
        <end position="328"/>
    </location>
</feature>
<accession>A0A3B1BF79</accession>
<keyword evidence="6" id="KW-0413">Isomerase</keyword>
<organism evidence="6">
    <name type="scientific">hydrothermal vent metagenome</name>
    <dbReference type="NCBI Taxonomy" id="652676"/>
    <lineage>
        <taxon>unclassified sequences</taxon>
        <taxon>metagenomes</taxon>
        <taxon>ecological metagenomes</taxon>
    </lineage>
</organism>
<dbReference type="SUPFAM" id="SSF53697">
    <property type="entry name" value="SIS domain"/>
    <property type="match status" value="1"/>
</dbReference>
<dbReference type="GO" id="GO:1901135">
    <property type="term" value="P:carbohydrate derivative metabolic process"/>
    <property type="evidence" value="ECO:0007669"/>
    <property type="project" value="InterPro"/>
</dbReference>
<dbReference type="GO" id="GO:0097367">
    <property type="term" value="F:carbohydrate derivative binding"/>
    <property type="evidence" value="ECO:0007669"/>
    <property type="project" value="InterPro"/>
</dbReference>
<dbReference type="CDD" id="cd04604">
    <property type="entry name" value="CBS_pair_SIS_assoc"/>
    <property type="match status" value="1"/>
</dbReference>